<name>A0A6P2J066_9BURK</name>
<protein>
    <submittedName>
        <fullName evidence="1">Cytochrome c</fullName>
    </submittedName>
</protein>
<dbReference type="Proteomes" id="UP000494125">
    <property type="component" value="Unassembled WGS sequence"/>
</dbReference>
<organism evidence="1 2">
    <name type="scientific">Burkholderia diffusa</name>
    <dbReference type="NCBI Taxonomy" id="488732"/>
    <lineage>
        <taxon>Bacteria</taxon>
        <taxon>Pseudomonadati</taxon>
        <taxon>Pseudomonadota</taxon>
        <taxon>Betaproteobacteria</taxon>
        <taxon>Burkholderiales</taxon>
        <taxon>Burkholderiaceae</taxon>
        <taxon>Burkholderia</taxon>
        <taxon>Burkholderia cepacia complex</taxon>
    </lineage>
</organism>
<accession>A0A6P2J066</accession>
<proteinExistence type="predicted"/>
<sequence>MKSIEKNDEGDDMVNRTRKYSLAVFVLAAAVLSFSSKVMAVPAFARQTGLACVACHVSFPELTPFGRFFKLTAYTLSNKWTIPLAGMVQMSQTNTRSINNANYDFARNQDVVLQQASLFYGGRIAGPVGAFAQWTYDGIAHHSGIDNTDIRAAGHFTRDDIDFIYGVTVNNNPTVSDVWNTTPAFGFPYASSSISLTPTASTLIDGGLAQQVAGVSAYAFWNRTIYAEFGFYRTADQMFSVFRTGQDSATPGGVKRLKGANPYWRLAYNREFGPHSLEVGTFGMIADVYPDNTIPTTPTDRFTDFGLDAQYQYITLSNAFTAQIAFIHEKQDWSASFPSGGIGAGPTPTNPTDHLNTLKLKASYYYQRKYGATLGYFSTTGNADAGLYGAVPVTGSANGLPDTRGIILELDYLPMPQVKLSVQYTWFLKFNGARFNYDGSGRNASDNNTLYLLAWLVF</sequence>
<dbReference type="AlphaFoldDB" id="A0A6P2J066"/>
<evidence type="ECO:0000313" key="1">
    <source>
        <dbReference type="EMBL" id="VWB34602.1"/>
    </source>
</evidence>
<gene>
    <name evidence="1" type="ORF">BDI24065_01511</name>
</gene>
<keyword evidence="2" id="KW-1185">Reference proteome</keyword>
<dbReference type="EMBL" id="CABVPN010000006">
    <property type="protein sequence ID" value="VWB34602.1"/>
    <property type="molecule type" value="Genomic_DNA"/>
</dbReference>
<reference evidence="1 2" key="1">
    <citation type="submission" date="2019-09" db="EMBL/GenBank/DDBJ databases">
        <authorList>
            <person name="Depoorter E."/>
        </authorList>
    </citation>
    <scope>NUCLEOTIDE SEQUENCE [LARGE SCALE GENOMIC DNA]</scope>
    <source>
        <strain evidence="1">LMG 24065</strain>
    </source>
</reference>
<evidence type="ECO:0000313" key="2">
    <source>
        <dbReference type="Proteomes" id="UP000494125"/>
    </source>
</evidence>